<proteinExistence type="predicted"/>
<feature type="domain" description="ZZ-type" evidence="6">
    <location>
        <begin position="646"/>
        <end position="702"/>
    </location>
</feature>
<dbReference type="Proteomes" id="UP001233271">
    <property type="component" value="Chromosome 3"/>
</dbReference>
<dbReference type="SUPFAM" id="SSF54277">
    <property type="entry name" value="CAD &amp; PB1 domains"/>
    <property type="match status" value="1"/>
</dbReference>
<dbReference type="CDD" id="cd02340">
    <property type="entry name" value="ZZ_NBR1_like"/>
    <property type="match status" value="1"/>
</dbReference>
<feature type="region of interest" description="Disordered" evidence="5">
    <location>
        <begin position="367"/>
        <end position="395"/>
    </location>
</feature>
<evidence type="ECO:0000313" key="8">
    <source>
        <dbReference type="EMBL" id="BEI90588.1"/>
    </source>
</evidence>
<protein>
    <recommendedName>
        <fullName evidence="10">ZZ-type domain-containing protein</fullName>
    </recommendedName>
</protein>
<evidence type="ECO:0000256" key="3">
    <source>
        <dbReference type="ARBA" id="ARBA00022833"/>
    </source>
</evidence>
<dbReference type="PANTHER" id="PTHR15090:SF0">
    <property type="entry name" value="SEQUESTOSOME-1"/>
    <property type="match status" value="1"/>
</dbReference>
<feature type="domain" description="PB1" evidence="7">
    <location>
        <begin position="16"/>
        <end position="101"/>
    </location>
</feature>
<evidence type="ECO:0000313" key="9">
    <source>
        <dbReference type="Proteomes" id="UP001233271"/>
    </source>
</evidence>
<evidence type="ECO:0000256" key="2">
    <source>
        <dbReference type="ARBA" id="ARBA00022771"/>
    </source>
</evidence>
<dbReference type="Gene3D" id="3.30.60.90">
    <property type="match status" value="3"/>
</dbReference>
<dbReference type="PROSITE" id="PS51745">
    <property type="entry name" value="PB1"/>
    <property type="match status" value="1"/>
</dbReference>
<feature type="compositionally biased region" description="Polar residues" evidence="5">
    <location>
        <begin position="470"/>
        <end position="483"/>
    </location>
</feature>
<dbReference type="KEGG" id="ccac:CcaHIS019_0306580"/>
<dbReference type="GeneID" id="85494458"/>
<evidence type="ECO:0008006" key="10">
    <source>
        <dbReference type="Google" id="ProtNLM"/>
    </source>
</evidence>
<feature type="region of interest" description="Disordered" evidence="5">
    <location>
        <begin position="750"/>
        <end position="779"/>
    </location>
</feature>
<accession>A0AA48IJ11</accession>
<gene>
    <name evidence="8" type="ORF">CcaverHIS019_0306580</name>
</gene>
<evidence type="ECO:0000259" key="7">
    <source>
        <dbReference type="PROSITE" id="PS51745"/>
    </source>
</evidence>
<dbReference type="PROSITE" id="PS50135">
    <property type="entry name" value="ZF_ZZ_2"/>
    <property type="match status" value="2"/>
</dbReference>
<keyword evidence="1" id="KW-0479">Metal-binding</keyword>
<name>A0AA48IJ11_9TREE</name>
<dbReference type="CDD" id="cd02249">
    <property type="entry name" value="ZZ"/>
    <property type="match status" value="1"/>
</dbReference>
<dbReference type="RefSeq" id="XP_060455853.1">
    <property type="nucleotide sequence ID" value="XM_060599129.1"/>
</dbReference>
<dbReference type="SMART" id="SM00291">
    <property type="entry name" value="ZnF_ZZ"/>
    <property type="match status" value="3"/>
</dbReference>
<dbReference type="InterPro" id="IPR000270">
    <property type="entry name" value="PB1_dom"/>
</dbReference>
<dbReference type="Pfam" id="PF00564">
    <property type="entry name" value="PB1"/>
    <property type="match status" value="1"/>
</dbReference>
<keyword evidence="9" id="KW-1185">Reference proteome</keyword>
<dbReference type="InterPro" id="IPR000433">
    <property type="entry name" value="Znf_ZZ"/>
</dbReference>
<keyword evidence="3" id="KW-0862">Zinc</keyword>
<dbReference type="FunFam" id="3.30.60.90:FF:000021">
    <property type="entry name" value="Unplaced genomic scaffold supercont1.18, whole genome shotgun sequence"/>
    <property type="match status" value="1"/>
</dbReference>
<organism evidence="8 9">
    <name type="scientific">Cutaneotrichosporon cavernicola</name>
    <dbReference type="NCBI Taxonomy" id="279322"/>
    <lineage>
        <taxon>Eukaryota</taxon>
        <taxon>Fungi</taxon>
        <taxon>Dikarya</taxon>
        <taxon>Basidiomycota</taxon>
        <taxon>Agaricomycotina</taxon>
        <taxon>Tremellomycetes</taxon>
        <taxon>Trichosporonales</taxon>
        <taxon>Trichosporonaceae</taxon>
        <taxon>Cutaneotrichosporon</taxon>
    </lineage>
</organism>
<feature type="region of interest" description="Disordered" evidence="5">
    <location>
        <begin position="247"/>
        <end position="305"/>
    </location>
</feature>
<evidence type="ECO:0000256" key="5">
    <source>
        <dbReference type="SAM" id="MobiDB-lite"/>
    </source>
</evidence>
<dbReference type="AlphaFoldDB" id="A0AA48IJ11"/>
<dbReference type="EMBL" id="AP028214">
    <property type="protein sequence ID" value="BEI90588.1"/>
    <property type="molecule type" value="Genomic_DNA"/>
</dbReference>
<evidence type="ECO:0000256" key="4">
    <source>
        <dbReference type="PROSITE-ProRule" id="PRU00228"/>
    </source>
</evidence>
<keyword evidence="2 4" id="KW-0863">Zinc-finger</keyword>
<dbReference type="InterPro" id="IPR053793">
    <property type="entry name" value="PB1-like"/>
</dbReference>
<dbReference type="Pfam" id="PF00569">
    <property type="entry name" value="ZZ"/>
    <property type="match status" value="2"/>
</dbReference>
<feature type="domain" description="ZZ-type" evidence="6">
    <location>
        <begin position="574"/>
        <end position="626"/>
    </location>
</feature>
<feature type="compositionally biased region" description="Low complexity" evidence="5">
    <location>
        <begin position="490"/>
        <end position="505"/>
    </location>
</feature>
<feature type="region of interest" description="Disordered" evidence="5">
    <location>
        <begin position="453"/>
        <end position="514"/>
    </location>
</feature>
<feature type="compositionally biased region" description="Polar residues" evidence="5">
    <location>
        <begin position="294"/>
        <end position="305"/>
    </location>
</feature>
<dbReference type="SUPFAM" id="SSF57850">
    <property type="entry name" value="RING/U-box"/>
    <property type="match status" value="4"/>
</dbReference>
<dbReference type="InterPro" id="IPR043145">
    <property type="entry name" value="Znf_ZZ_sf"/>
</dbReference>
<reference evidence="8" key="1">
    <citation type="journal article" date="2023" name="BMC Genomics">
        <title>Chromosome-level genome assemblies of Cutaneotrichosporon spp. (Trichosporonales, Basidiomycota) reveal imbalanced evolution between nucleotide sequences and chromosome synteny.</title>
        <authorList>
            <person name="Kobayashi Y."/>
            <person name="Kayamori A."/>
            <person name="Aoki K."/>
            <person name="Shiwa Y."/>
            <person name="Matsutani M."/>
            <person name="Fujita N."/>
            <person name="Sugita T."/>
            <person name="Iwasaki W."/>
            <person name="Tanaka N."/>
            <person name="Takashima M."/>
        </authorList>
    </citation>
    <scope>NUCLEOTIDE SEQUENCE</scope>
    <source>
        <strain evidence="8">HIS019</strain>
    </source>
</reference>
<evidence type="ECO:0000259" key="6">
    <source>
        <dbReference type="PROSITE" id="PS50135"/>
    </source>
</evidence>
<dbReference type="PANTHER" id="PTHR15090">
    <property type="entry name" value="SEQUESTOSOME 1-RELATED"/>
    <property type="match status" value="1"/>
</dbReference>
<feature type="compositionally biased region" description="Basic and acidic residues" evidence="5">
    <location>
        <begin position="370"/>
        <end position="382"/>
    </location>
</feature>
<sequence length="964" mass="104805">MLRSVQGGLPGRPNRPLTVKCSYDSSTRRVQFPSAKTCRLESLRSRVEEAFSLSQYPFYLVYTDDDGEEYPIKSEAEFTEAIGYFVSGDDNHSIRGSDRGIAFPAQKITMRVEVVVEYDGPSLSDTSSIASLSLSMSSESGWSGVTRSSARSGSASFVSREGTDSWSVVSRDRGVLAPAGLNTSYGSSAMAAASFRSPGHRTYSLGFADPPVDAMAAVRASTTGGSLHIPPAPEPNASARRRPMLSYHSANGSSSLLRPTSSSPPPSAVSPLTVSPISPISPAETAMPLREGPSSPSAPMLSQSELGSRWLREQSQLASRVPVHAVRRYDSDNESLSDEEDIGELALVRDERGRYYYSYQSTDAASLWSRSDETSTSRERPLSRLSEASGVTASPPLTAELQDVRHGPPLLASDCSACGIRLDYMRYVCTTCGEGDMWTVNAVKAPFVPRIASEHESGSDGTAWGMATRAASTSSGSDGQTVHNGRLGRAASDAASHGSAASPDSLQPLETEGPDGFEAAPRGYELCANCIEAHGITHSKAASRAARRRRTGHIRHAFREKIWGTEGWVDVDYSEDAECTICHGAMYRSWYKCVSCPKFDLCRSCYQKVQEIHPAHVFLSIPDQPIARLPLPPRPNGTAESAHVRHPGAFCHNCLQDIVGPRFHCAVCPSWDLCIQCEGVGATGDGSHTPDHIMMKIPVPLASSEVEVVSRRARDRWFQQDSSTVAATPSSRSTSPTIEVETVYAPAFRTSVRGPSPASGPPRTNQGRTTPRAAPVVGIGDGLDHNARCANCNEWIMGRRFQCANCPSDPIPYNLCSICELRSYRVHDPRHVFFKFDRPVHVPLQSPHPLLPLLYQHRRPVGKVPATAVVNPRDPTSYLKHVLHSDTLCDIHSDQIRGIWLRCAHCAAGFDICSEAEVMASVSHDPTHVFVVFKAPVDMDRFRDLANLRGGHPRALLQRQVYIS</sequence>
<dbReference type="InterPro" id="IPR052260">
    <property type="entry name" value="Autophagy_Rcpt_SigReg"/>
</dbReference>
<dbReference type="SMART" id="SM00666">
    <property type="entry name" value="PB1"/>
    <property type="match status" value="1"/>
</dbReference>
<dbReference type="Gene3D" id="3.10.20.90">
    <property type="entry name" value="Phosphatidylinositol 3-kinase Catalytic Subunit, Chain A, domain 1"/>
    <property type="match status" value="1"/>
</dbReference>
<evidence type="ECO:0000256" key="1">
    <source>
        <dbReference type="ARBA" id="ARBA00022723"/>
    </source>
</evidence>
<dbReference type="GO" id="GO:0008270">
    <property type="term" value="F:zinc ion binding"/>
    <property type="evidence" value="ECO:0007669"/>
    <property type="project" value="UniProtKB-KW"/>
</dbReference>